<feature type="signal peptide" evidence="1">
    <location>
        <begin position="1"/>
        <end position="21"/>
    </location>
</feature>
<organism evidence="2 3">
    <name type="scientific">Pleurodeles waltl</name>
    <name type="common">Iberian ribbed newt</name>
    <dbReference type="NCBI Taxonomy" id="8319"/>
    <lineage>
        <taxon>Eukaryota</taxon>
        <taxon>Metazoa</taxon>
        <taxon>Chordata</taxon>
        <taxon>Craniata</taxon>
        <taxon>Vertebrata</taxon>
        <taxon>Euteleostomi</taxon>
        <taxon>Amphibia</taxon>
        <taxon>Batrachia</taxon>
        <taxon>Caudata</taxon>
        <taxon>Salamandroidea</taxon>
        <taxon>Salamandridae</taxon>
        <taxon>Pleurodelinae</taxon>
        <taxon>Pleurodeles</taxon>
    </lineage>
</organism>
<dbReference type="Proteomes" id="UP001066276">
    <property type="component" value="Chromosome 10"/>
</dbReference>
<feature type="chain" id="PRO_5043843503" evidence="1">
    <location>
        <begin position="22"/>
        <end position="71"/>
    </location>
</feature>
<keyword evidence="1" id="KW-0732">Signal</keyword>
<name>A0AAV7MAH7_PLEWA</name>
<dbReference type="EMBL" id="JANPWB010000014">
    <property type="protein sequence ID" value="KAJ1100740.1"/>
    <property type="molecule type" value="Genomic_DNA"/>
</dbReference>
<evidence type="ECO:0000313" key="2">
    <source>
        <dbReference type="EMBL" id="KAJ1100740.1"/>
    </source>
</evidence>
<sequence length="71" mass="8006">VFCYGLVIILANMANLASTRADNYHSKRLDCGYHWGQQRTTGRNECNCKKNGPSHQYLCTSFCRPGHDLGL</sequence>
<accession>A0AAV7MAH7</accession>
<comment type="caution">
    <text evidence="2">The sequence shown here is derived from an EMBL/GenBank/DDBJ whole genome shotgun (WGS) entry which is preliminary data.</text>
</comment>
<keyword evidence="3" id="KW-1185">Reference proteome</keyword>
<feature type="non-terminal residue" evidence="2">
    <location>
        <position position="1"/>
    </location>
</feature>
<gene>
    <name evidence="2" type="ORF">NDU88_005821</name>
</gene>
<protein>
    <submittedName>
        <fullName evidence="2">Uncharacterized protein</fullName>
    </submittedName>
</protein>
<dbReference type="AlphaFoldDB" id="A0AAV7MAH7"/>
<evidence type="ECO:0000313" key="3">
    <source>
        <dbReference type="Proteomes" id="UP001066276"/>
    </source>
</evidence>
<proteinExistence type="predicted"/>
<reference evidence="2" key="1">
    <citation type="journal article" date="2022" name="bioRxiv">
        <title>Sequencing and chromosome-scale assembly of the giantPleurodeles waltlgenome.</title>
        <authorList>
            <person name="Brown T."/>
            <person name="Elewa A."/>
            <person name="Iarovenko S."/>
            <person name="Subramanian E."/>
            <person name="Araus A.J."/>
            <person name="Petzold A."/>
            <person name="Susuki M."/>
            <person name="Suzuki K.-i.T."/>
            <person name="Hayashi T."/>
            <person name="Toyoda A."/>
            <person name="Oliveira C."/>
            <person name="Osipova E."/>
            <person name="Leigh N.D."/>
            <person name="Simon A."/>
            <person name="Yun M.H."/>
        </authorList>
    </citation>
    <scope>NUCLEOTIDE SEQUENCE</scope>
    <source>
        <strain evidence="2">20211129_DDA</strain>
        <tissue evidence="2">Liver</tissue>
    </source>
</reference>
<evidence type="ECO:0000256" key="1">
    <source>
        <dbReference type="SAM" id="SignalP"/>
    </source>
</evidence>